<reference evidence="12" key="2">
    <citation type="submission" date="2020-05" db="UniProtKB">
        <authorList>
            <consortium name="EnsemblMetazoa"/>
        </authorList>
    </citation>
    <scope>IDENTIFICATION</scope>
    <source>
        <strain evidence="12">wikel</strain>
    </source>
</reference>
<keyword evidence="4" id="KW-0479">Metal-binding</keyword>
<reference evidence="11 13" key="1">
    <citation type="submission" date="2008-03" db="EMBL/GenBank/DDBJ databases">
        <title>Annotation of Ixodes scapularis.</title>
        <authorList>
            <consortium name="Ixodes scapularis Genome Project Consortium"/>
            <person name="Caler E."/>
            <person name="Hannick L.I."/>
            <person name="Bidwell S."/>
            <person name="Joardar V."/>
            <person name="Thiagarajan M."/>
            <person name="Amedeo P."/>
            <person name="Galinsky K.J."/>
            <person name="Schobel S."/>
            <person name="Inman J."/>
            <person name="Hostetler J."/>
            <person name="Miller J."/>
            <person name="Hammond M."/>
            <person name="Megy K."/>
            <person name="Lawson D."/>
            <person name="Kodira C."/>
            <person name="Sutton G."/>
            <person name="Meyer J."/>
            <person name="Hill C.A."/>
            <person name="Birren B."/>
            <person name="Nene V."/>
            <person name="Collins F."/>
            <person name="Alarcon-Chaidez F."/>
            <person name="Wikel S."/>
            <person name="Strausberg R."/>
        </authorList>
    </citation>
    <scope>NUCLEOTIDE SEQUENCE [LARGE SCALE GENOMIC DNA]</scope>
    <source>
        <strain evidence="13">Wikel</strain>
        <strain evidence="11">Wikel colony</strain>
    </source>
</reference>
<dbReference type="GO" id="GO:0046872">
    <property type="term" value="F:metal ion binding"/>
    <property type="evidence" value="ECO:0007669"/>
    <property type="project" value="UniProtKB-KW"/>
</dbReference>
<dbReference type="AlphaFoldDB" id="B7PV46"/>
<evidence type="ECO:0000259" key="10">
    <source>
        <dbReference type="Pfam" id="PF05649"/>
    </source>
</evidence>
<keyword evidence="8" id="KW-0472">Membrane</keyword>
<dbReference type="Proteomes" id="UP000001555">
    <property type="component" value="Unassembled WGS sequence"/>
</dbReference>
<dbReference type="InterPro" id="IPR000718">
    <property type="entry name" value="Peptidase_M13"/>
</dbReference>
<evidence type="ECO:0000256" key="3">
    <source>
        <dbReference type="ARBA" id="ARBA00022670"/>
    </source>
</evidence>
<dbReference type="InterPro" id="IPR042089">
    <property type="entry name" value="Peptidase_M13_dom_2"/>
</dbReference>
<dbReference type="EMBL" id="ABJB010156376">
    <property type="status" value="NOT_ANNOTATED_CDS"/>
    <property type="molecule type" value="Genomic_DNA"/>
</dbReference>
<feature type="domain" description="Peptidase M13 N-terminal" evidence="10">
    <location>
        <begin position="167"/>
        <end position="488"/>
    </location>
</feature>
<dbReference type="PANTHER" id="PTHR11733:SF241">
    <property type="entry name" value="GH26575P-RELATED"/>
    <property type="match status" value="1"/>
</dbReference>
<dbReference type="InterPro" id="IPR024079">
    <property type="entry name" value="MetalloPept_cat_dom_sf"/>
</dbReference>
<evidence type="ECO:0000313" key="12">
    <source>
        <dbReference type="EnsemblMetazoa" id="ISCW007705-PA"/>
    </source>
</evidence>
<dbReference type="Gene3D" id="3.40.390.10">
    <property type="entry name" value="Collagenase (Catalytic Domain)"/>
    <property type="match status" value="2"/>
</dbReference>
<evidence type="ECO:0000256" key="2">
    <source>
        <dbReference type="ARBA" id="ARBA00007357"/>
    </source>
</evidence>
<dbReference type="VEuPathDB" id="VectorBase:ISCP_018766"/>
<dbReference type="GO" id="GO:0004222">
    <property type="term" value="F:metalloendopeptidase activity"/>
    <property type="evidence" value="ECO:0000318"/>
    <property type="project" value="GO_Central"/>
</dbReference>
<dbReference type="VEuPathDB" id="VectorBase:ISCI007705"/>
<keyword evidence="3" id="KW-0645">Protease</keyword>
<dbReference type="HOGENOM" id="CLU_006187_4_3_1"/>
<proteinExistence type="inferred from homology"/>
<dbReference type="InParanoid" id="B7PV46"/>
<keyword evidence="7" id="KW-0482">Metalloprotease</keyword>
<dbReference type="VEuPathDB" id="VectorBase:ISCW007705"/>
<dbReference type="KEGG" id="isc:8031793"/>
<keyword evidence="5" id="KW-0378">Hydrolase</keyword>
<dbReference type="EMBL" id="DS797623">
    <property type="protein sequence ID" value="EEC10468.1"/>
    <property type="molecule type" value="Genomic_DNA"/>
</dbReference>
<evidence type="ECO:0000256" key="7">
    <source>
        <dbReference type="ARBA" id="ARBA00023049"/>
    </source>
</evidence>
<dbReference type="GO" id="GO:0016485">
    <property type="term" value="P:protein processing"/>
    <property type="evidence" value="ECO:0000318"/>
    <property type="project" value="GO_Central"/>
</dbReference>
<keyword evidence="8" id="KW-0812">Transmembrane</keyword>
<evidence type="ECO:0000256" key="6">
    <source>
        <dbReference type="ARBA" id="ARBA00022833"/>
    </source>
</evidence>
<keyword evidence="6" id="KW-0862">Zinc</keyword>
<keyword evidence="8" id="KW-1133">Transmembrane helix</keyword>
<dbReference type="GO" id="GO:0005886">
    <property type="term" value="C:plasma membrane"/>
    <property type="evidence" value="ECO:0000318"/>
    <property type="project" value="GO_Central"/>
</dbReference>
<feature type="transmembrane region" description="Helical" evidence="8">
    <location>
        <begin position="37"/>
        <end position="60"/>
    </location>
</feature>
<evidence type="ECO:0000313" key="13">
    <source>
        <dbReference type="Proteomes" id="UP000001555"/>
    </source>
</evidence>
<protein>
    <submittedName>
        <fullName evidence="11 12">Uncharacterized protein</fullName>
    </submittedName>
</protein>
<dbReference type="InterPro" id="IPR018497">
    <property type="entry name" value="Peptidase_M13_C"/>
</dbReference>
<gene>
    <name evidence="12" type="primary">8031793</name>
    <name evidence="11" type="ORF">IscW_ISCW007705</name>
</gene>
<evidence type="ECO:0000259" key="9">
    <source>
        <dbReference type="Pfam" id="PF01431"/>
    </source>
</evidence>
<dbReference type="Pfam" id="PF01431">
    <property type="entry name" value="Peptidase_M13"/>
    <property type="match status" value="1"/>
</dbReference>
<evidence type="ECO:0000256" key="5">
    <source>
        <dbReference type="ARBA" id="ARBA00022801"/>
    </source>
</evidence>
<sequence>MWTDGTGDEIIELSTENLQPAQDMSAAQRLLSSKSSVVLLASVAVLFSGVLPFIAFRAALINSRAALMPTIIKPAEEISDVIHHQLHARPTFNESVRHPKDSSRLVPTKTTGRARAAQLHWNTIVQPAVRVDKELPQLTQDSKPCSSAACKREALNLSRQLDDSVSPCDDFYQYVCGKWSRGITVPEGSAKVSVDTLTQDVVTKLVDGAFRRYLEDIEHVADLYNECRYHRSGDAEKQLFDRFVRQLGNVSWFLNIKTMVSGLRKSVWPMFATVEDSKLSSSIGIFYRLINEPALFSIRPTVDVDFPNETLIAIGLPRLVIGSFLGDNDKENYSYVSQAMKIILQDSNLTQGLEVNVLNVERGLARAIVNCPPEVPRIVQVEDLPSPGKLRWNLLFKAMLADEETDFSSLYVMVDSMRYLNALQDVLQELQDVEILSYLGFRTKLALAPLLPRNRSLDFLGALSVSRYPEWHPPLRQEHYCVRFFEKLEPVISLYSARDDIAAALRHLNTKRFVRIVKQQLLKHIAITFPNPFKAYIIGVLRRARWTSLIPQWVLRETSRRKYLGYYYTQNPRVPVHEQFARLIKRKNFNEYGRYLTGIFVDAPWIGGLLKTVAAVNSDRVDVPPAAFDFFRADADDSTLLPLQMSRIAPRIAASVYEFVYKQSLNFLYHTGHRRSWLLLDEARTCLTNQFRDLQGEHGNMSLRSGAMGGDLLAHALSVVPAFKAFMSGLEEGDVYLRGMGAFSSEKMHFVYHALNYCELNDDVFLDRLLQSGAEAPAWHKVNAALRNSDLFSGVFNCSEGTFMNPIDKCSFTFQ</sequence>
<evidence type="ECO:0000256" key="1">
    <source>
        <dbReference type="ARBA" id="ARBA00001947"/>
    </source>
</evidence>
<dbReference type="InterPro" id="IPR008753">
    <property type="entry name" value="Peptidase_M13_N"/>
</dbReference>
<dbReference type="PANTHER" id="PTHR11733">
    <property type="entry name" value="ZINC METALLOPROTEASE FAMILY M13 NEPRILYSIN-RELATED"/>
    <property type="match status" value="1"/>
</dbReference>
<accession>B7PV46</accession>
<comment type="similarity">
    <text evidence="2">Belongs to the peptidase M13 family.</text>
</comment>
<keyword evidence="13" id="KW-1185">Reference proteome</keyword>
<evidence type="ECO:0000256" key="4">
    <source>
        <dbReference type="ARBA" id="ARBA00022723"/>
    </source>
</evidence>
<dbReference type="Pfam" id="PF05649">
    <property type="entry name" value="Peptidase_M13_N"/>
    <property type="match status" value="1"/>
</dbReference>
<dbReference type="EnsemblMetazoa" id="ISCW007705-RA">
    <property type="protein sequence ID" value="ISCW007705-PA"/>
    <property type="gene ID" value="ISCW007705"/>
</dbReference>
<feature type="domain" description="Peptidase M13 C-terminal" evidence="9">
    <location>
        <begin position="681"/>
        <end position="811"/>
    </location>
</feature>
<dbReference type="PaxDb" id="6945-B7PV46"/>
<dbReference type="PROSITE" id="PS51885">
    <property type="entry name" value="NEPRILYSIN"/>
    <property type="match status" value="1"/>
</dbReference>
<name>B7PV46_IXOSC</name>
<organism>
    <name type="scientific">Ixodes scapularis</name>
    <name type="common">Black-legged tick</name>
    <name type="synonym">Deer tick</name>
    <dbReference type="NCBI Taxonomy" id="6945"/>
    <lineage>
        <taxon>Eukaryota</taxon>
        <taxon>Metazoa</taxon>
        <taxon>Ecdysozoa</taxon>
        <taxon>Arthropoda</taxon>
        <taxon>Chelicerata</taxon>
        <taxon>Arachnida</taxon>
        <taxon>Acari</taxon>
        <taxon>Parasitiformes</taxon>
        <taxon>Ixodida</taxon>
        <taxon>Ixodoidea</taxon>
        <taxon>Ixodidae</taxon>
        <taxon>Ixodinae</taxon>
        <taxon>Ixodes</taxon>
    </lineage>
</organism>
<dbReference type="SUPFAM" id="SSF55486">
    <property type="entry name" value="Metalloproteases ('zincins'), catalytic domain"/>
    <property type="match status" value="2"/>
</dbReference>
<dbReference type="Gene3D" id="1.10.1380.10">
    <property type="entry name" value="Neutral endopeptidase , domain2"/>
    <property type="match status" value="1"/>
</dbReference>
<dbReference type="OrthoDB" id="6507666at2759"/>
<evidence type="ECO:0000313" key="11">
    <source>
        <dbReference type="EMBL" id="EEC10468.1"/>
    </source>
</evidence>
<comment type="cofactor">
    <cofactor evidence="1">
        <name>Zn(2+)</name>
        <dbReference type="ChEBI" id="CHEBI:29105"/>
    </cofactor>
</comment>
<evidence type="ECO:0000256" key="8">
    <source>
        <dbReference type="SAM" id="Phobius"/>
    </source>
</evidence>